<proteinExistence type="predicted"/>
<evidence type="ECO:0000313" key="1">
    <source>
        <dbReference type="EMBL" id="NYF80815.1"/>
    </source>
</evidence>
<comment type="caution">
    <text evidence="1">The sequence shown here is derived from an EMBL/GenBank/DDBJ whole genome shotgun (WGS) entry which is preliminary data.</text>
</comment>
<organism evidence="1 2">
    <name type="scientific">Granulicella arctica</name>
    <dbReference type="NCBI Taxonomy" id="940613"/>
    <lineage>
        <taxon>Bacteria</taxon>
        <taxon>Pseudomonadati</taxon>
        <taxon>Acidobacteriota</taxon>
        <taxon>Terriglobia</taxon>
        <taxon>Terriglobales</taxon>
        <taxon>Acidobacteriaceae</taxon>
        <taxon>Granulicella</taxon>
    </lineage>
</organism>
<name>A0A7Y9TIB5_9BACT</name>
<dbReference type="EMBL" id="JACCCW010000002">
    <property type="protein sequence ID" value="NYF80815.1"/>
    <property type="molecule type" value="Genomic_DNA"/>
</dbReference>
<gene>
    <name evidence="1" type="ORF">HDF17_003135</name>
</gene>
<accession>A0A7Y9TIB5</accession>
<reference evidence="1 2" key="1">
    <citation type="submission" date="2020-07" db="EMBL/GenBank/DDBJ databases">
        <title>Genomic Encyclopedia of Type Strains, Phase IV (KMG-V): Genome sequencing to study the core and pangenomes of soil and plant-associated prokaryotes.</title>
        <authorList>
            <person name="Whitman W."/>
        </authorList>
    </citation>
    <scope>NUCLEOTIDE SEQUENCE [LARGE SCALE GENOMIC DNA]</scope>
    <source>
        <strain evidence="1 2">X4EP2</strain>
    </source>
</reference>
<dbReference type="Proteomes" id="UP000589520">
    <property type="component" value="Unassembled WGS sequence"/>
</dbReference>
<sequence length="403" mass="46147">MDADNWSGQTKNLEFESSLVAMKIDFISWHVQPGEETREHLRDIVVFCRRHGWSYLFNTEWGNYNRNDSRLKHSDGTYRYDLAESTLEMLKDDPLFLGVVYDETDLMQAMNGAPDESGKIIPPYLVDTRSMTASTAYEAVSSKVKELQQRYQSYGKRLIFEMTFPDYPFAYARAGALLAPKLLKETYDDLMYAVYRGAALEYHSTELWACADLWYLNRFPTAGKAGSDYHTPDQLLDALRFANAAGFDYVYIEQAKGLMDADYKLTDYGQALIKFQLTKASIPRGDWRATPVEYYVRRFPDGYWGQKYSPFIPDHPYGSSLPNPYQSSDKEWFALLQRLSHGAFPADADTWNALDSPFFKKRPYTTMAGLPLIVVYDQFGILPRDAAAKSVDLCGNQTCQPTK</sequence>
<evidence type="ECO:0000313" key="2">
    <source>
        <dbReference type="Proteomes" id="UP000589520"/>
    </source>
</evidence>
<keyword evidence="2" id="KW-1185">Reference proteome</keyword>
<dbReference type="AlphaFoldDB" id="A0A7Y9TIB5"/>
<dbReference type="RefSeq" id="WP_179492494.1">
    <property type="nucleotide sequence ID" value="NZ_JACCCW010000002.1"/>
</dbReference>
<protein>
    <submittedName>
        <fullName evidence="1">Uncharacterized protein</fullName>
    </submittedName>
</protein>